<organism evidence="2 3">
    <name type="scientific">Brachionus plicatilis</name>
    <name type="common">Marine rotifer</name>
    <name type="synonym">Brachionus muelleri</name>
    <dbReference type="NCBI Taxonomy" id="10195"/>
    <lineage>
        <taxon>Eukaryota</taxon>
        <taxon>Metazoa</taxon>
        <taxon>Spiralia</taxon>
        <taxon>Gnathifera</taxon>
        <taxon>Rotifera</taxon>
        <taxon>Eurotatoria</taxon>
        <taxon>Monogononta</taxon>
        <taxon>Pseudotrocha</taxon>
        <taxon>Ploima</taxon>
        <taxon>Brachionidae</taxon>
        <taxon>Brachionus</taxon>
    </lineage>
</organism>
<dbReference type="Proteomes" id="UP000276133">
    <property type="component" value="Unassembled WGS sequence"/>
</dbReference>
<evidence type="ECO:0000313" key="3">
    <source>
        <dbReference type="Proteomes" id="UP000276133"/>
    </source>
</evidence>
<dbReference type="AlphaFoldDB" id="A0A3M7QDX4"/>
<proteinExistence type="predicted"/>
<feature type="region of interest" description="Disordered" evidence="1">
    <location>
        <begin position="24"/>
        <end position="59"/>
    </location>
</feature>
<gene>
    <name evidence="2" type="ORF">BpHYR1_027127</name>
</gene>
<evidence type="ECO:0000313" key="2">
    <source>
        <dbReference type="EMBL" id="RNA09627.1"/>
    </source>
</evidence>
<keyword evidence="3" id="KW-1185">Reference proteome</keyword>
<sequence length="59" mass="6647">MILFYRQNFIKFSIKLSRTKSATIDATDNNPRPAPKLINKGTKLNFPPSPDTLITNLSP</sequence>
<protein>
    <submittedName>
        <fullName evidence="2">Uncharacterized protein</fullName>
    </submittedName>
</protein>
<accession>A0A3M7QDX4</accession>
<reference evidence="2 3" key="1">
    <citation type="journal article" date="2018" name="Sci. Rep.">
        <title>Genomic signatures of local adaptation to the degree of environmental predictability in rotifers.</title>
        <authorList>
            <person name="Franch-Gras L."/>
            <person name="Hahn C."/>
            <person name="Garcia-Roger E.M."/>
            <person name="Carmona M.J."/>
            <person name="Serra M."/>
            <person name="Gomez A."/>
        </authorList>
    </citation>
    <scope>NUCLEOTIDE SEQUENCE [LARGE SCALE GENOMIC DNA]</scope>
    <source>
        <strain evidence="2">HYR1</strain>
    </source>
</reference>
<name>A0A3M7QDX4_BRAPC</name>
<evidence type="ECO:0000256" key="1">
    <source>
        <dbReference type="SAM" id="MobiDB-lite"/>
    </source>
</evidence>
<comment type="caution">
    <text evidence="2">The sequence shown here is derived from an EMBL/GenBank/DDBJ whole genome shotgun (WGS) entry which is preliminary data.</text>
</comment>
<dbReference type="EMBL" id="REGN01006422">
    <property type="protein sequence ID" value="RNA09627.1"/>
    <property type="molecule type" value="Genomic_DNA"/>
</dbReference>